<dbReference type="RefSeq" id="WP_146480683.1">
    <property type="nucleotide sequence ID" value="NZ_CP042266.1"/>
</dbReference>
<feature type="domain" description="Aminoglycoside phosphotransferase" evidence="1">
    <location>
        <begin position="23"/>
        <end position="243"/>
    </location>
</feature>
<keyword evidence="3" id="KW-1185">Reference proteome</keyword>
<dbReference type="Pfam" id="PF01636">
    <property type="entry name" value="APH"/>
    <property type="match status" value="1"/>
</dbReference>
<dbReference type="Gene3D" id="3.30.200.20">
    <property type="entry name" value="Phosphorylase Kinase, domain 1"/>
    <property type="match status" value="1"/>
</dbReference>
<dbReference type="EMBL" id="CP042266">
    <property type="protein sequence ID" value="QDY77345.1"/>
    <property type="molecule type" value="Genomic_DNA"/>
</dbReference>
<organism evidence="2 3">
    <name type="scientific">Streptomyces qinzhouensis</name>
    <dbReference type="NCBI Taxonomy" id="2599401"/>
    <lineage>
        <taxon>Bacteria</taxon>
        <taxon>Bacillati</taxon>
        <taxon>Actinomycetota</taxon>
        <taxon>Actinomycetes</taxon>
        <taxon>Kitasatosporales</taxon>
        <taxon>Streptomycetaceae</taxon>
        <taxon>Streptomyces</taxon>
    </lineage>
</organism>
<evidence type="ECO:0000313" key="3">
    <source>
        <dbReference type="Proteomes" id="UP000320580"/>
    </source>
</evidence>
<dbReference type="Gene3D" id="3.90.1200.10">
    <property type="match status" value="1"/>
</dbReference>
<reference evidence="2 3" key="1">
    <citation type="submission" date="2019-07" db="EMBL/GenBank/DDBJ databases">
        <authorList>
            <person name="Zhu P."/>
        </authorList>
    </citation>
    <scope>NUCLEOTIDE SEQUENCE [LARGE SCALE GENOMIC DNA]</scope>
    <source>
        <strain evidence="2 3">SSL-25</strain>
    </source>
</reference>
<dbReference type="PANTHER" id="PTHR21310:SF15">
    <property type="entry name" value="AMINOGLYCOSIDE PHOSPHOTRANSFERASE DOMAIN-CONTAINING PROTEIN"/>
    <property type="match status" value="1"/>
</dbReference>
<dbReference type="InterPro" id="IPR051678">
    <property type="entry name" value="AGP_Transferase"/>
</dbReference>
<gene>
    <name evidence="2" type="ORF">FQU76_13360</name>
</gene>
<dbReference type="PANTHER" id="PTHR21310">
    <property type="entry name" value="AMINOGLYCOSIDE PHOSPHOTRANSFERASE-RELATED-RELATED"/>
    <property type="match status" value="1"/>
</dbReference>
<evidence type="ECO:0000313" key="2">
    <source>
        <dbReference type="EMBL" id="QDY77345.1"/>
    </source>
</evidence>
<dbReference type="OrthoDB" id="9797603at2"/>
<dbReference type="GO" id="GO:0016740">
    <property type="term" value="F:transferase activity"/>
    <property type="evidence" value="ECO:0007669"/>
    <property type="project" value="UniProtKB-KW"/>
</dbReference>
<dbReference type="InterPro" id="IPR011009">
    <property type="entry name" value="Kinase-like_dom_sf"/>
</dbReference>
<dbReference type="KEGG" id="sqz:FQU76_13360"/>
<dbReference type="Proteomes" id="UP000320580">
    <property type="component" value="Chromosome"/>
</dbReference>
<dbReference type="InterPro" id="IPR002575">
    <property type="entry name" value="Aminoglycoside_PTrfase"/>
</dbReference>
<name>A0A5B8J6B4_9ACTN</name>
<keyword evidence="2" id="KW-0808">Transferase</keyword>
<dbReference type="SUPFAM" id="SSF56112">
    <property type="entry name" value="Protein kinase-like (PK-like)"/>
    <property type="match status" value="1"/>
</dbReference>
<dbReference type="AlphaFoldDB" id="A0A5B8J6B4"/>
<sequence>MHQPSALDAEAVRTLLSLDGTPVRRVAEGGEHATWFIGGDRVLRLAVDEDVTRRQRREIALRDALRGRLPVPVPGSLASGEWAPGLSYTLDNRLPGVSAEERPVSGAGELDLSGMLAALRSYAPTDTDIAAIGLPREPVREPAGLREAALRAARELAADPTLDPGLVLRRLDTAPPPAAPDTAVLLHNDLKGEHLLIGDDGGVTGVLDWTDAALGDPAEDIAGLALSIGAPAAVRAAALASYGPEVCLRGLWLARCDTLVRLADRLCGSDDSPLPLLRAQRRRAWQLTPLDL</sequence>
<protein>
    <submittedName>
        <fullName evidence="2">Aminoglycoside phosphotransferase family protein</fullName>
    </submittedName>
</protein>
<accession>A0A5B8J6B4</accession>
<evidence type="ECO:0000259" key="1">
    <source>
        <dbReference type="Pfam" id="PF01636"/>
    </source>
</evidence>
<proteinExistence type="predicted"/>